<evidence type="ECO:0000313" key="1">
    <source>
        <dbReference type="EMBL" id="PXX79576.1"/>
    </source>
</evidence>
<dbReference type="RefSeq" id="WP_110370604.1">
    <property type="nucleotide sequence ID" value="NZ_CAJKDA010000022.1"/>
</dbReference>
<sequence>MKTAYYKEYSRHLNREMEFKVYGHGGKPCLVFPSQDGRFFDYENNGMIEAAKEYIDAGKIQFFCVDSIDKETWSDEYGDARHRIELHERYYNYIIEELVPRIFEINKNDQGYYAQGLMTTGNSMGAAHCVNFFLRRPDIFNICLALSGIYDAGYFFKGYMDELVYRNSPLDYLKNLPANHPYIEKYNQSRIVLCCGQGDWEHDMVKSTHQMQYLFEKMGVHAWFDYWGYDVAHDWCWWRRQLPYFLNFLLDY</sequence>
<dbReference type="PANTHER" id="PTHR48098:SF3">
    <property type="entry name" value="IRON(III) ENTEROBACTIN ESTERASE"/>
    <property type="match status" value="1"/>
</dbReference>
<keyword evidence="2" id="KW-1185">Reference proteome</keyword>
<dbReference type="InterPro" id="IPR029058">
    <property type="entry name" value="AB_hydrolase_fold"/>
</dbReference>
<proteinExistence type="predicted"/>
<dbReference type="Gene3D" id="3.40.50.1820">
    <property type="entry name" value="alpha/beta hydrolase"/>
    <property type="match status" value="1"/>
</dbReference>
<name>A0A2V2FGN9_9FIRM</name>
<dbReference type="EMBL" id="QJKH01000005">
    <property type="protein sequence ID" value="PXX79576.1"/>
    <property type="molecule type" value="Genomic_DNA"/>
</dbReference>
<gene>
    <name evidence="1" type="ORF">DES51_10546</name>
</gene>
<dbReference type="STRING" id="1034346.GCA_000313565_00640"/>
<evidence type="ECO:0000313" key="2">
    <source>
        <dbReference type="Proteomes" id="UP000247612"/>
    </source>
</evidence>
<dbReference type="InterPro" id="IPR050583">
    <property type="entry name" value="Mycobacterial_A85_antigen"/>
</dbReference>
<dbReference type="PANTHER" id="PTHR48098">
    <property type="entry name" value="ENTEROCHELIN ESTERASE-RELATED"/>
    <property type="match status" value="1"/>
</dbReference>
<dbReference type="AlphaFoldDB" id="A0A2V2FGN9"/>
<protein>
    <submittedName>
        <fullName evidence="1">Esterase/lipase superfamily enzyme</fullName>
    </submittedName>
</protein>
<dbReference type="GeneID" id="94440128"/>
<reference evidence="1 2" key="1">
    <citation type="submission" date="2018-05" db="EMBL/GenBank/DDBJ databases">
        <title>Genomic Encyclopedia of Type Strains, Phase IV (KMG-IV): sequencing the most valuable type-strain genomes for metagenomic binning, comparative biology and taxonomic classification.</title>
        <authorList>
            <person name="Goeker M."/>
        </authorList>
    </citation>
    <scope>NUCLEOTIDE SEQUENCE [LARGE SCALE GENOMIC DNA]</scope>
    <source>
        <strain evidence="1 2">JC118</strain>
    </source>
</reference>
<organism evidence="1 2">
    <name type="scientific">Dielma fastidiosa</name>
    <dbReference type="NCBI Taxonomy" id="1034346"/>
    <lineage>
        <taxon>Bacteria</taxon>
        <taxon>Bacillati</taxon>
        <taxon>Bacillota</taxon>
        <taxon>Erysipelotrichia</taxon>
        <taxon>Erysipelotrichales</taxon>
        <taxon>Erysipelotrichaceae</taxon>
        <taxon>Dielma</taxon>
    </lineage>
</organism>
<dbReference type="InterPro" id="IPR000801">
    <property type="entry name" value="Esterase-like"/>
</dbReference>
<dbReference type="Proteomes" id="UP000247612">
    <property type="component" value="Unassembled WGS sequence"/>
</dbReference>
<dbReference type="SUPFAM" id="SSF53474">
    <property type="entry name" value="alpha/beta-Hydrolases"/>
    <property type="match status" value="1"/>
</dbReference>
<accession>A0A2V2FGN9</accession>
<comment type="caution">
    <text evidence="1">The sequence shown here is derived from an EMBL/GenBank/DDBJ whole genome shotgun (WGS) entry which is preliminary data.</text>
</comment>
<dbReference type="Pfam" id="PF00756">
    <property type="entry name" value="Esterase"/>
    <property type="match status" value="1"/>
</dbReference>